<dbReference type="Proteomes" id="UP000184112">
    <property type="component" value="Unassembled WGS sequence"/>
</dbReference>
<dbReference type="EMBL" id="FQWH01000001">
    <property type="protein sequence ID" value="SHG02815.1"/>
    <property type="molecule type" value="Genomic_DNA"/>
</dbReference>
<evidence type="ECO:0000313" key="2">
    <source>
        <dbReference type="Proteomes" id="UP000184112"/>
    </source>
</evidence>
<protein>
    <submittedName>
        <fullName evidence="1">Uncharacterized protein</fullName>
    </submittedName>
</protein>
<name>A0A1M5GGE4_FLAJO</name>
<dbReference type="AlphaFoldDB" id="A0A1M5GGE4"/>
<proteinExistence type="predicted"/>
<reference evidence="1 2" key="1">
    <citation type="submission" date="2016-11" db="EMBL/GenBank/DDBJ databases">
        <authorList>
            <person name="Jaros S."/>
            <person name="Januszkiewicz K."/>
            <person name="Wedrychowicz H."/>
        </authorList>
    </citation>
    <scope>NUCLEOTIDE SEQUENCE [LARGE SCALE GENOMIC DNA]</scope>
    <source>
        <strain evidence="1 2">DSM 6792</strain>
    </source>
</reference>
<accession>A0A1M5GGE4</accession>
<gene>
    <name evidence="1" type="ORF">SAMN05444388_101403</name>
</gene>
<sequence>MSYSDIKKAHTACKIFAIKVRLHNFKQLYMKAVVTSIFKKKYIYISILFLFTSKISAQNDTIFFDKDWKISNKETALYYRIKPLKIKTKDAVGYKIKNTDSLFVIKDYYLNNNKIQFQGYAQDYNGDYLVGRAKWYNENDGTIDTREFDYKENYNTPKFKFPDWPILYLNYSIADKSLLTAGLEFCLDCNTRNKIFLGAGYGITNSYNSRYYGLPDIHLSFNTEYLLFLKAGSSTKNAYAMGGVTLLNMIDLGLGYSFPYNKEKIPTYQGLTTSITFRITNNKKAYNQLKVM</sequence>
<organism evidence="1 2">
    <name type="scientific">Flavobacterium johnsoniae</name>
    <name type="common">Cytophaga johnsonae</name>
    <dbReference type="NCBI Taxonomy" id="986"/>
    <lineage>
        <taxon>Bacteria</taxon>
        <taxon>Pseudomonadati</taxon>
        <taxon>Bacteroidota</taxon>
        <taxon>Flavobacteriia</taxon>
        <taxon>Flavobacteriales</taxon>
        <taxon>Flavobacteriaceae</taxon>
        <taxon>Flavobacterium</taxon>
    </lineage>
</organism>
<evidence type="ECO:0000313" key="1">
    <source>
        <dbReference type="EMBL" id="SHG02815.1"/>
    </source>
</evidence>